<dbReference type="InterPro" id="IPR024607">
    <property type="entry name" value="Sulfatase_CS"/>
</dbReference>
<dbReference type="InterPro" id="IPR017850">
    <property type="entry name" value="Alkaline_phosphatase_core_sf"/>
</dbReference>
<dbReference type="CDD" id="cd16144">
    <property type="entry name" value="ARS_like"/>
    <property type="match status" value="1"/>
</dbReference>
<organism evidence="6 7">
    <name type="scientific">Chitinophaga alhagiae</name>
    <dbReference type="NCBI Taxonomy" id="2203219"/>
    <lineage>
        <taxon>Bacteria</taxon>
        <taxon>Pseudomonadati</taxon>
        <taxon>Bacteroidota</taxon>
        <taxon>Chitinophagia</taxon>
        <taxon>Chitinophagales</taxon>
        <taxon>Chitinophagaceae</taxon>
        <taxon>Chitinophaga</taxon>
    </lineage>
</organism>
<evidence type="ECO:0000313" key="7">
    <source>
        <dbReference type="Proteomes" id="UP000246099"/>
    </source>
</evidence>
<dbReference type="PANTHER" id="PTHR42693">
    <property type="entry name" value="ARYLSULFATASE FAMILY MEMBER"/>
    <property type="match status" value="1"/>
</dbReference>
<feature type="domain" description="Sulfatase N-terminal" evidence="5">
    <location>
        <begin position="38"/>
        <end position="388"/>
    </location>
</feature>
<dbReference type="Pfam" id="PF00884">
    <property type="entry name" value="Sulfatase"/>
    <property type="match status" value="1"/>
</dbReference>
<keyword evidence="4" id="KW-0106">Calcium</keyword>
<evidence type="ECO:0000256" key="3">
    <source>
        <dbReference type="ARBA" id="ARBA00022801"/>
    </source>
</evidence>
<dbReference type="Gene3D" id="3.30.1120.10">
    <property type="match status" value="1"/>
</dbReference>
<comment type="similarity">
    <text evidence="1">Belongs to the sulfatase family.</text>
</comment>
<dbReference type="PROSITE" id="PS51257">
    <property type="entry name" value="PROKAR_LIPOPROTEIN"/>
    <property type="match status" value="1"/>
</dbReference>
<proteinExistence type="inferred from homology"/>
<name>A0ABM6WA28_9BACT</name>
<evidence type="ECO:0000256" key="4">
    <source>
        <dbReference type="ARBA" id="ARBA00022837"/>
    </source>
</evidence>
<sequence length="507" mass="56174">MKLTFFSPVNTTLMLAVSALTLGSCDQPKTPQKATRNPNVVVILADDLGWSDISAYGGTYVSTPHIDAIGKEGVRFTQAYASAPICSPSRSGLMTGRYQQRFGHEFQIHEVVKDPAAVKAVPGGHVYAYQPENYDGVTRQGLPVSEITLAQQLKQHQYVTGVIGKWHLGFLPEFYPEARGFDYHFGFLGGGTFYSVNTADTTVVTRKLSWEKEAAVPERTGYRAIRENNQPVAVNEYLTDRLATAAVDFIEKHKDTTFFLYTAFNAPHTPVQAPKAYYDKLAHIRDPDQRAYYAMIAALDDAVGKITTKLKESGLEENTLIFFLSDNGGASYTGLTDNRPLRGGKITEFEGGVRVPFLLQWKNQIPAGKVLNAPVSLLDVFATASAAASAALPEGRQYDGVDLFPYASGRTDSIPHQALFWRHAYQKAVRKGDWKLLLNAQSGEAWLYSLAADVTEKNNVAASHPDKVKELKEELAQWESGLVQPLWKSWRIGNVKVGENEYYYMPL</sequence>
<dbReference type="InterPro" id="IPR050738">
    <property type="entry name" value="Sulfatase"/>
</dbReference>
<dbReference type="InterPro" id="IPR000917">
    <property type="entry name" value="Sulfatase_N"/>
</dbReference>
<gene>
    <name evidence="6" type="ORF">DLD77_03510</name>
</gene>
<evidence type="ECO:0000256" key="1">
    <source>
        <dbReference type="ARBA" id="ARBA00008779"/>
    </source>
</evidence>
<dbReference type="RefSeq" id="WP_119076682.1">
    <property type="nucleotide sequence ID" value="NZ_CP029600.1"/>
</dbReference>
<dbReference type="Proteomes" id="UP000246099">
    <property type="component" value="Chromosome"/>
</dbReference>
<reference evidence="6 7" key="1">
    <citation type="submission" date="2018-05" db="EMBL/GenBank/DDBJ databases">
        <title>Chitinophaga sp. nov., isolated from rhizosphere soil of Alhagi.</title>
        <authorList>
            <person name="Liu Y."/>
        </authorList>
    </citation>
    <scope>NUCLEOTIDE SEQUENCE [LARGE SCALE GENOMIC DNA]</scope>
    <source>
        <strain evidence="6 7">T22</strain>
    </source>
</reference>
<dbReference type="PANTHER" id="PTHR42693:SF33">
    <property type="entry name" value="ARYLSULFATASE"/>
    <property type="match status" value="1"/>
</dbReference>
<evidence type="ECO:0000259" key="5">
    <source>
        <dbReference type="Pfam" id="PF00884"/>
    </source>
</evidence>
<keyword evidence="2" id="KW-0479">Metal-binding</keyword>
<accession>A0ABM6WA28</accession>
<keyword evidence="3" id="KW-0378">Hydrolase</keyword>
<evidence type="ECO:0000256" key="2">
    <source>
        <dbReference type="ARBA" id="ARBA00022723"/>
    </source>
</evidence>
<dbReference type="SUPFAM" id="SSF53649">
    <property type="entry name" value="Alkaline phosphatase-like"/>
    <property type="match status" value="1"/>
</dbReference>
<dbReference type="EMBL" id="CP029600">
    <property type="protein sequence ID" value="AWO00827.1"/>
    <property type="molecule type" value="Genomic_DNA"/>
</dbReference>
<keyword evidence="7" id="KW-1185">Reference proteome</keyword>
<evidence type="ECO:0000313" key="6">
    <source>
        <dbReference type="EMBL" id="AWO00827.1"/>
    </source>
</evidence>
<dbReference type="PROSITE" id="PS00523">
    <property type="entry name" value="SULFATASE_1"/>
    <property type="match status" value="1"/>
</dbReference>
<dbReference type="Gene3D" id="3.40.720.10">
    <property type="entry name" value="Alkaline Phosphatase, subunit A"/>
    <property type="match status" value="1"/>
</dbReference>
<protein>
    <submittedName>
        <fullName evidence="6">Sulfatase</fullName>
    </submittedName>
</protein>